<feature type="chain" id="PRO_5024407164" evidence="1">
    <location>
        <begin position="24"/>
        <end position="138"/>
    </location>
</feature>
<reference evidence="2 3" key="1">
    <citation type="submission" date="2019-11" db="EMBL/GenBank/DDBJ databases">
        <title>Comparative genomics of hydrocarbon-degrading Desulfosarcina strains.</title>
        <authorList>
            <person name="Watanabe M."/>
            <person name="Kojima H."/>
            <person name="Fukui M."/>
        </authorList>
    </citation>
    <scope>NUCLEOTIDE SEQUENCE [LARGE SCALE GENOMIC DNA]</scope>
    <source>
        <strain evidence="2 3">PP31</strain>
    </source>
</reference>
<evidence type="ECO:0000313" key="3">
    <source>
        <dbReference type="Proteomes" id="UP000427769"/>
    </source>
</evidence>
<dbReference type="OrthoDB" id="9912397at2"/>
<dbReference type="EMBL" id="AP021875">
    <property type="protein sequence ID" value="BBO77966.1"/>
    <property type="molecule type" value="Genomic_DNA"/>
</dbReference>
<evidence type="ECO:0000256" key="1">
    <source>
        <dbReference type="SAM" id="SignalP"/>
    </source>
</evidence>
<protein>
    <submittedName>
        <fullName evidence="2">Uncharacterized protein</fullName>
    </submittedName>
</protein>
<accession>A0A5K7Z815</accession>
<sequence length="138" mass="14622">MKKIIFATAMVFMLMVGIGNVAAQPVDIGTGQTDASEFTALKAMVQGQATVSGDHVMTPPVHKEQYGELQMTPAEFQSLQNAVAGQTSGWDAAHSDKDAARTVDIGTGEMPADEFCALKRMVEGSQVAIFDGLACLNR</sequence>
<feature type="signal peptide" evidence="1">
    <location>
        <begin position="1"/>
        <end position="23"/>
    </location>
</feature>
<organism evidence="2 3">
    <name type="scientific">Desulfosarcina widdelii</name>
    <dbReference type="NCBI Taxonomy" id="947919"/>
    <lineage>
        <taxon>Bacteria</taxon>
        <taxon>Pseudomonadati</taxon>
        <taxon>Thermodesulfobacteriota</taxon>
        <taxon>Desulfobacteria</taxon>
        <taxon>Desulfobacterales</taxon>
        <taxon>Desulfosarcinaceae</taxon>
        <taxon>Desulfosarcina</taxon>
    </lineage>
</organism>
<dbReference type="Proteomes" id="UP000427769">
    <property type="component" value="Chromosome"/>
</dbReference>
<dbReference type="KEGG" id="dwd:DSCW_53830"/>
<gene>
    <name evidence="2" type="ORF">DSCW_53830</name>
</gene>
<keyword evidence="3" id="KW-1185">Reference proteome</keyword>
<dbReference type="RefSeq" id="WP_155306645.1">
    <property type="nucleotide sequence ID" value="NZ_AP021875.1"/>
</dbReference>
<dbReference type="AlphaFoldDB" id="A0A5K7Z815"/>
<keyword evidence="1" id="KW-0732">Signal</keyword>
<proteinExistence type="predicted"/>
<name>A0A5K7Z815_9BACT</name>
<evidence type="ECO:0000313" key="2">
    <source>
        <dbReference type="EMBL" id="BBO77966.1"/>
    </source>
</evidence>